<accession>A0A1G9U5T3</accession>
<proteinExistence type="predicted"/>
<keyword evidence="4" id="KW-1185">Reference proteome</keyword>
<keyword evidence="1" id="KW-0472">Membrane</keyword>
<reference evidence="4" key="1">
    <citation type="submission" date="2016-10" db="EMBL/GenBank/DDBJ databases">
        <authorList>
            <person name="Varghese N."/>
            <person name="Submissions S."/>
        </authorList>
    </citation>
    <scope>NUCLEOTIDE SEQUENCE [LARGE SCALE GENOMIC DNA]</scope>
    <source>
        <strain evidence="4">CGMCC 1.6854</strain>
    </source>
</reference>
<protein>
    <recommendedName>
        <fullName evidence="2">DUF5658 domain-containing protein</fullName>
    </recommendedName>
</protein>
<dbReference type="InterPro" id="IPR043717">
    <property type="entry name" value="DUF5658"/>
</dbReference>
<organism evidence="3 4">
    <name type="scientific">Fictibacillus solisalsi</name>
    <dbReference type="NCBI Taxonomy" id="459525"/>
    <lineage>
        <taxon>Bacteria</taxon>
        <taxon>Bacillati</taxon>
        <taxon>Bacillota</taxon>
        <taxon>Bacilli</taxon>
        <taxon>Bacillales</taxon>
        <taxon>Fictibacillaceae</taxon>
        <taxon>Fictibacillus</taxon>
    </lineage>
</organism>
<name>A0A1G9U5T3_9BACL</name>
<feature type="domain" description="DUF5658" evidence="2">
    <location>
        <begin position="25"/>
        <end position="109"/>
    </location>
</feature>
<evidence type="ECO:0000259" key="2">
    <source>
        <dbReference type="Pfam" id="PF18902"/>
    </source>
</evidence>
<dbReference type="AlphaFoldDB" id="A0A1G9U5T3"/>
<feature type="transmembrane region" description="Helical" evidence="1">
    <location>
        <begin position="61"/>
        <end position="82"/>
    </location>
</feature>
<evidence type="ECO:0000256" key="1">
    <source>
        <dbReference type="SAM" id="Phobius"/>
    </source>
</evidence>
<evidence type="ECO:0000313" key="4">
    <source>
        <dbReference type="Proteomes" id="UP000199544"/>
    </source>
</evidence>
<feature type="transmembrane region" description="Helical" evidence="1">
    <location>
        <begin position="89"/>
        <end position="111"/>
    </location>
</feature>
<feature type="transmembrane region" description="Helical" evidence="1">
    <location>
        <begin position="21"/>
        <end position="41"/>
    </location>
</feature>
<dbReference type="Proteomes" id="UP000199544">
    <property type="component" value="Unassembled WGS sequence"/>
</dbReference>
<keyword evidence="1" id="KW-1133">Transmembrane helix</keyword>
<dbReference type="STRING" id="459525.SAMN04488137_0714"/>
<sequence>MLMRCFGAVGGVVQPMKLYKWICYLLAVFNVADAFLTFRLLERGGNELNPIMRLLYHFHPLAFLGVKLLFSILVILLSFLPLRGKYSIFVYLAFSAYLLLMGWHIYILVFLS</sequence>
<keyword evidence="1" id="KW-0812">Transmembrane</keyword>
<dbReference type="Pfam" id="PF18902">
    <property type="entry name" value="DUF5658"/>
    <property type="match status" value="1"/>
</dbReference>
<dbReference type="EMBL" id="FNHW01000001">
    <property type="protein sequence ID" value="SDM55248.1"/>
    <property type="molecule type" value="Genomic_DNA"/>
</dbReference>
<gene>
    <name evidence="3" type="ORF">SAMN04488137_0714</name>
</gene>
<evidence type="ECO:0000313" key="3">
    <source>
        <dbReference type="EMBL" id="SDM55248.1"/>
    </source>
</evidence>